<organism evidence="1 2">
    <name type="scientific">Fonsecaea erecta</name>
    <dbReference type="NCBI Taxonomy" id="1367422"/>
    <lineage>
        <taxon>Eukaryota</taxon>
        <taxon>Fungi</taxon>
        <taxon>Dikarya</taxon>
        <taxon>Ascomycota</taxon>
        <taxon>Pezizomycotina</taxon>
        <taxon>Eurotiomycetes</taxon>
        <taxon>Chaetothyriomycetidae</taxon>
        <taxon>Chaetothyriales</taxon>
        <taxon>Herpotrichiellaceae</taxon>
        <taxon>Fonsecaea</taxon>
    </lineage>
</organism>
<keyword evidence="2" id="KW-1185">Reference proteome</keyword>
<evidence type="ECO:0000313" key="1">
    <source>
        <dbReference type="EMBL" id="OAP65392.1"/>
    </source>
</evidence>
<evidence type="ECO:0000313" key="2">
    <source>
        <dbReference type="Proteomes" id="UP000078343"/>
    </source>
</evidence>
<dbReference type="GeneID" id="30005534"/>
<reference evidence="1 2" key="1">
    <citation type="submission" date="2016-04" db="EMBL/GenBank/DDBJ databases">
        <title>Draft genome of Fonsecaea erecta CBS 125763.</title>
        <authorList>
            <person name="Weiss V.A."/>
            <person name="Vicente V.A."/>
            <person name="Raittz R.T."/>
            <person name="Moreno L.F."/>
            <person name="De Souza E.M."/>
            <person name="Pedrosa F.O."/>
            <person name="Steffens M.B."/>
            <person name="Faoro H."/>
            <person name="Tadra-Sfeir M.Z."/>
            <person name="Najafzadeh M.J."/>
            <person name="Felipe M.S."/>
            <person name="Teixeira M."/>
            <person name="Sun J."/>
            <person name="Xi L."/>
            <person name="Gomes R."/>
            <person name="De Azevedo C.M."/>
            <person name="Salgado C.G."/>
            <person name="Da Silva M.B."/>
            <person name="Nascimento M.F."/>
            <person name="Queiroz-Telles F."/>
            <person name="Attili D.S."/>
            <person name="Gorbushina A."/>
        </authorList>
    </citation>
    <scope>NUCLEOTIDE SEQUENCE [LARGE SCALE GENOMIC DNA]</scope>
    <source>
        <strain evidence="1 2">CBS 125763</strain>
    </source>
</reference>
<dbReference type="RefSeq" id="XP_018698759.1">
    <property type="nucleotide sequence ID" value="XM_018832880.1"/>
</dbReference>
<protein>
    <submittedName>
        <fullName evidence="1">Uncharacterized protein</fullName>
    </submittedName>
</protein>
<proteinExistence type="predicted"/>
<accession>A0A179A074</accession>
<dbReference type="AlphaFoldDB" id="A0A179A074"/>
<comment type="caution">
    <text evidence="1">The sequence shown here is derived from an EMBL/GenBank/DDBJ whole genome shotgun (WGS) entry which is preliminary data.</text>
</comment>
<sequence>MPGSGANTSISTKAYLESLRPLIAHERHGHLDDYRGAIQGSTARIRQSTANTFMQTRLATHSEAGAR</sequence>
<dbReference type="Proteomes" id="UP000078343">
    <property type="component" value="Unassembled WGS sequence"/>
</dbReference>
<dbReference type="EMBL" id="LVYI01000001">
    <property type="protein sequence ID" value="OAP65392.1"/>
    <property type="molecule type" value="Genomic_DNA"/>
</dbReference>
<name>A0A179A074_9EURO</name>
<gene>
    <name evidence="1" type="ORF">AYL99_01364</name>
</gene>